<dbReference type="InterPro" id="IPR036873">
    <property type="entry name" value="Rhodanese-like_dom_sf"/>
</dbReference>
<dbReference type="SMART" id="SM00450">
    <property type="entry name" value="RHOD"/>
    <property type="match status" value="2"/>
</dbReference>
<dbReference type="EMBL" id="VJEZ01000002">
    <property type="protein sequence ID" value="MWZ39397.1"/>
    <property type="molecule type" value="Genomic_DNA"/>
</dbReference>
<sequence>MKIMQHSAGFLKLVNDAKSRIQECTVDDIQKMNETQTLDGLLIDTREESEVANGYIPNAIHLSKGIIESAIESAVPNKNQKMYFYCGGGFRSALVADKLREMGYKNVISVDGGWRAWNAKDYPTVSPNQFRPNEFLKLVNNAKTQIKECSTTELYNKINSQELDGIVFDVREDSEFNRFHIQGATHLSKGQIEVKIENLVPNKQQKIYLYCGSGFRSALAAESLQHMGYTNVVSIAGGIKDWLANNYPVSQD</sequence>
<feature type="domain" description="Rhodanese" evidence="1">
    <location>
        <begin position="164"/>
        <end position="251"/>
    </location>
</feature>
<organism evidence="2 3">
    <name type="scientific">Francisella tularensis</name>
    <dbReference type="NCBI Taxonomy" id="263"/>
    <lineage>
        <taxon>Bacteria</taxon>
        <taxon>Pseudomonadati</taxon>
        <taxon>Pseudomonadota</taxon>
        <taxon>Gammaproteobacteria</taxon>
        <taxon>Thiotrichales</taxon>
        <taxon>Francisellaceae</taxon>
        <taxon>Francisella</taxon>
    </lineage>
</organism>
<dbReference type="SUPFAM" id="SSF52821">
    <property type="entry name" value="Rhodanese/Cell cycle control phosphatase"/>
    <property type="match status" value="2"/>
</dbReference>
<dbReference type="Proteomes" id="UP000469081">
    <property type="component" value="Unassembled WGS sequence"/>
</dbReference>
<dbReference type="InterPro" id="IPR001763">
    <property type="entry name" value="Rhodanese-like_dom"/>
</dbReference>
<dbReference type="Pfam" id="PF00581">
    <property type="entry name" value="Rhodanese"/>
    <property type="match status" value="2"/>
</dbReference>
<comment type="caution">
    <text evidence="2">The sequence shown here is derived from an EMBL/GenBank/DDBJ whole genome shotgun (WGS) entry which is preliminary data.</text>
</comment>
<proteinExistence type="predicted"/>
<reference evidence="2 3" key="1">
    <citation type="submission" date="2019-06" db="EMBL/GenBank/DDBJ databases">
        <title>Phylogeography and genetic diversity of Francisella tularensis subsp. holarctica in France (1947-2018).</title>
        <authorList>
            <person name="Kevin M."/>
            <person name="Madani N."/>
            <person name="Maurin M."/>
        </authorList>
    </citation>
    <scope>NUCLEOTIDE SEQUENCE [LARGE SCALE GENOMIC DNA]</scope>
    <source>
        <strain evidence="2 3">ATCC 15482</strain>
    </source>
</reference>
<dbReference type="InterPro" id="IPR050229">
    <property type="entry name" value="GlpE_sulfurtransferase"/>
</dbReference>
<evidence type="ECO:0000259" key="1">
    <source>
        <dbReference type="PROSITE" id="PS50206"/>
    </source>
</evidence>
<name>A0A6I4RM76_FRATU</name>
<gene>
    <name evidence="2" type="ORF">FNC33_02355</name>
</gene>
<accession>A0A6I4RM76</accession>
<dbReference type="Gene3D" id="3.40.250.10">
    <property type="entry name" value="Rhodanese-like domain"/>
    <property type="match status" value="2"/>
</dbReference>
<protein>
    <submittedName>
        <fullName evidence="2">Rhodanese</fullName>
    </submittedName>
</protein>
<feature type="domain" description="Rhodanese" evidence="1">
    <location>
        <begin position="39"/>
        <end position="126"/>
    </location>
</feature>
<dbReference type="PANTHER" id="PTHR43031">
    <property type="entry name" value="FAD-DEPENDENT OXIDOREDUCTASE"/>
    <property type="match status" value="1"/>
</dbReference>
<dbReference type="AlphaFoldDB" id="A0A6I4RM76"/>
<evidence type="ECO:0000313" key="3">
    <source>
        <dbReference type="Proteomes" id="UP000469081"/>
    </source>
</evidence>
<evidence type="ECO:0000313" key="2">
    <source>
        <dbReference type="EMBL" id="MWZ39397.1"/>
    </source>
</evidence>
<dbReference type="PROSITE" id="PS50206">
    <property type="entry name" value="RHODANESE_3"/>
    <property type="match status" value="2"/>
</dbReference>
<dbReference type="PANTHER" id="PTHR43031:SF1">
    <property type="entry name" value="PYRIDINE NUCLEOTIDE-DISULPHIDE OXIDOREDUCTASE"/>
    <property type="match status" value="1"/>
</dbReference>
<dbReference type="CDD" id="cd00158">
    <property type="entry name" value="RHOD"/>
    <property type="match status" value="2"/>
</dbReference>